<evidence type="ECO:0000256" key="6">
    <source>
        <dbReference type="ARBA" id="ARBA00037968"/>
    </source>
</evidence>
<dbReference type="GO" id="GO:0016020">
    <property type="term" value="C:membrane"/>
    <property type="evidence" value="ECO:0007669"/>
    <property type="project" value="UniProtKB-SubCell"/>
</dbReference>
<dbReference type="SUPFAM" id="SSF103473">
    <property type="entry name" value="MFS general substrate transporter"/>
    <property type="match status" value="1"/>
</dbReference>
<feature type="transmembrane region" description="Helical" evidence="8">
    <location>
        <begin position="360"/>
        <end position="379"/>
    </location>
</feature>
<feature type="transmembrane region" description="Helical" evidence="8">
    <location>
        <begin position="227"/>
        <end position="247"/>
    </location>
</feature>
<keyword evidence="5 8" id="KW-0472">Membrane</keyword>
<evidence type="ECO:0000313" key="9">
    <source>
        <dbReference type="EMBL" id="PMD56116.1"/>
    </source>
</evidence>
<dbReference type="Pfam" id="PF07690">
    <property type="entry name" value="MFS_1"/>
    <property type="match status" value="1"/>
</dbReference>
<organism evidence="9 10">
    <name type="scientific">Hyaloscypha bicolor E</name>
    <dbReference type="NCBI Taxonomy" id="1095630"/>
    <lineage>
        <taxon>Eukaryota</taxon>
        <taxon>Fungi</taxon>
        <taxon>Dikarya</taxon>
        <taxon>Ascomycota</taxon>
        <taxon>Pezizomycotina</taxon>
        <taxon>Leotiomycetes</taxon>
        <taxon>Helotiales</taxon>
        <taxon>Hyaloscyphaceae</taxon>
        <taxon>Hyaloscypha</taxon>
        <taxon>Hyaloscypha bicolor</taxon>
    </lineage>
</organism>
<feature type="transmembrane region" description="Helical" evidence="8">
    <location>
        <begin position="133"/>
        <end position="151"/>
    </location>
</feature>
<dbReference type="GeneID" id="36595194"/>
<feature type="transmembrane region" description="Helical" evidence="8">
    <location>
        <begin position="106"/>
        <end position="127"/>
    </location>
</feature>
<dbReference type="FunFam" id="1.20.1250.20:FF:000064">
    <property type="entry name" value="MFS allantoate transporter"/>
    <property type="match status" value="1"/>
</dbReference>
<keyword evidence="2" id="KW-0813">Transport</keyword>
<evidence type="ECO:0000256" key="2">
    <source>
        <dbReference type="ARBA" id="ARBA00022448"/>
    </source>
</evidence>
<dbReference type="AlphaFoldDB" id="A0A2J6SZB6"/>
<protein>
    <submittedName>
        <fullName evidence="9">Allantoate permease</fullName>
    </submittedName>
</protein>
<dbReference type="EMBL" id="KZ613848">
    <property type="protein sequence ID" value="PMD56116.1"/>
    <property type="molecule type" value="Genomic_DNA"/>
</dbReference>
<dbReference type="OrthoDB" id="6730379at2759"/>
<evidence type="ECO:0000256" key="4">
    <source>
        <dbReference type="ARBA" id="ARBA00022989"/>
    </source>
</evidence>
<accession>A0A2J6SZB6</accession>
<keyword evidence="4 8" id="KW-1133">Transmembrane helix</keyword>
<dbReference type="InterPro" id="IPR011701">
    <property type="entry name" value="MFS"/>
</dbReference>
<feature type="transmembrane region" description="Helical" evidence="8">
    <location>
        <begin position="196"/>
        <end position="215"/>
    </location>
</feature>
<feature type="transmembrane region" description="Helical" evidence="8">
    <location>
        <begin position="332"/>
        <end position="354"/>
    </location>
</feature>
<gene>
    <name evidence="9" type="ORF">K444DRAFT_665795</name>
</gene>
<dbReference type="PANTHER" id="PTHR43791:SF59">
    <property type="entry name" value="TRANSPORTER, PUTATIVE (AFU_ORTHOLOGUE AFUA_1G06550)-RELATED"/>
    <property type="match status" value="1"/>
</dbReference>
<dbReference type="RefSeq" id="XP_024733020.1">
    <property type="nucleotide sequence ID" value="XM_024887118.1"/>
</dbReference>
<dbReference type="GO" id="GO:0022857">
    <property type="term" value="F:transmembrane transporter activity"/>
    <property type="evidence" value="ECO:0007669"/>
    <property type="project" value="InterPro"/>
</dbReference>
<evidence type="ECO:0000256" key="3">
    <source>
        <dbReference type="ARBA" id="ARBA00022692"/>
    </source>
</evidence>
<keyword evidence="10" id="KW-1185">Reference proteome</keyword>
<feature type="transmembrane region" description="Helical" evidence="8">
    <location>
        <begin position="391"/>
        <end position="410"/>
    </location>
</feature>
<dbReference type="InParanoid" id="A0A2J6SZB6"/>
<evidence type="ECO:0000313" key="10">
    <source>
        <dbReference type="Proteomes" id="UP000235371"/>
    </source>
</evidence>
<comment type="similarity">
    <text evidence="6">Belongs to the major facilitator superfamily. Allantoate permease family.</text>
</comment>
<evidence type="ECO:0000256" key="8">
    <source>
        <dbReference type="SAM" id="Phobius"/>
    </source>
</evidence>
<dbReference type="Proteomes" id="UP000235371">
    <property type="component" value="Unassembled WGS sequence"/>
</dbReference>
<sequence>MDSKTDPESAQQATIETVEDPSKYNGFNGERHAGKDRAAELLGNSSERVVVSEVDNKRILRRIDLAILPVMLGVYFLQQLDKSTLSYASVFGLIADAHLGGQDYSWLGSIVYIAQLVMQPVIAYFLVKLPTGKFAACMVLCWGIVLSCMAVAKNFKGLLATRFFLGCFEASVAPTFIAITQMWWRRSEQTYRNASWYAMNGVTNMVGSLLAYGLGHIHSEKLHSYQIIFLACGLLTVVFSVLVFLFLPDSPVDAKFLNDHDKVLAVERLRDNQMGVVSTEWKWEHVTESLLDIKTWCWFALIFSISIPSGGITTFGPLIVNSFGFNPFNTILLNIPFGAVQIVATMGGAAFATWTKRKGPALALLCIPPIIGIVMLLCIKHTTRNRGPLLVGYYLISFYPGISPLIYSWSSQNTAGETKKKTTTAILFIGQSAGNIIGPHLYTTAEKPLYRRGLISNLVLFVVLIIIVTFTTLYLMFLNKCHASRRVALGKSEVIADRSMMNSQERAISDQVDEANGEGAWASGGEKAFDDIADLKNEDFIFVY</sequence>
<comment type="subcellular location">
    <subcellularLocation>
        <location evidence="1">Membrane</location>
        <topology evidence="1">Multi-pass membrane protein</topology>
    </subcellularLocation>
</comment>
<feature type="transmembrane region" description="Helical" evidence="8">
    <location>
        <begin position="59"/>
        <end position="77"/>
    </location>
</feature>
<feature type="transmembrane region" description="Helical" evidence="8">
    <location>
        <begin position="163"/>
        <end position="184"/>
    </location>
</feature>
<evidence type="ECO:0000256" key="7">
    <source>
        <dbReference type="SAM" id="MobiDB-lite"/>
    </source>
</evidence>
<proteinExistence type="inferred from homology"/>
<feature type="transmembrane region" description="Helical" evidence="8">
    <location>
        <begin position="298"/>
        <end position="320"/>
    </location>
</feature>
<dbReference type="PANTHER" id="PTHR43791">
    <property type="entry name" value="PERMEASE-RELATED"/>
    <property type="match status" value="1"/>
</dbReference>
<evidence type="ECO:0000256" key="5">
    <source>
        <dbReference type="ARBA" id="ARBA00023136"/>
    </source>
</evidence>
<reference evidence="9 10" key="1">
    <citation type="submission" date="2016-04" db="EMBL/GenBank/DDBJ databases">
        <title>A degradative enzymes factory behind the ericoid mycorrhizal symbiosis.</title>
        <authorList>
            <consortium name="DOE Joint Genome Institute"/>
            <person name="Martino E."/>
            <person name="Morin E."/>
            <person name="Grelet G."/>
            <person name="Kuo A."/>
            <person name="Kohler A."/>
            <person name="Daghino S."/>
            <person name="Barry K."/>
            <person name="Choi C."/>
            <person name="Cichocki N."/>
            <person name="Clum A."/>
            <person name="Copeland A."/>
            <person name="Hainaut M."/>
            <person name="Haridas S."/>
            <person name="Labutti K."/>
            <person name="Lindquist E."/>
            <person name="Lipzen A."/>
            <person name="Khouja H.-R."/>
            <person name="Murat C."/>
            <person name="Ohm R."/>
            <person name="Olson A."/>
            <person name="Spatafora J."/>
            <person name="Veneault-Fourrey C."/>
            <person name="Henrissat B."/>
            <person name="Grigoriev I."/>
            <person name="Martin F."/>
            <person name="Perotto S."/>
        </authorList>
    </citation>
    <scope>NUCLEOTIDE SEQUENCE [LARGE SCALE GENOMIC DNA]</scope>
    <source>
        <strain evidence="9 10">E</strain>
    </source>
</reference>
<feature type="transmembrane region" description="Helical" evidence="8">
    <location>
        <begin position="422"/>
        <end position="442"/>
    </location>
</feature>
<feature type="region of interest" description="Disordered" evidence="7">
    <location>
        <begin position="1"/>
        <end position="29"/>
    </location>
</feature>
<dbReference type="InterPro" id="IPR036259">
    <property type="entry name" value="MFS_trans_sf"/>
</dbReference>
<feature type="transmembrane region" description="Helical" evidence="8">
    <location>
        <begin position="454"/>
        <end position="477"/>
    </location>
</feature>
<evidence type="ECO:0000256" key="1">
    <source>
        <dbReference type="ARBA" id="ARBA00004141"/>
    </source>
</evidence>
<dbReference type="Gene3D" id="1.20.1250.20">
    <property type="entry name" value="MFS general substrate transporter like domains"/>
    <property type="match status" value="2"/>
</dbReference>
<name>A0A2J6SZB6_9HELO</name>
<keyword evidence="3 8" id="KW-0812">Transmembrane</keyword>